<dbReference type="EMBL" id="MPIN01000005">
    <property type="protein sequence ID" value="OJH38663.1"/>
    <property type="molecule type" value="Genomic_DNA"/>
</dbReference>
<proteinExistence type="predicted"/>
<gene>
    <name evidence="1" type="ORF">BON30_20745</name>
</gene>
<dbReference type="AlphaFoldDB" id="A0A1L9B8Y5"/>
<protein>
    <submittedName>
        <fullName evidence="1">Uncharacterized protein</fullName>
    </submittedName>
</protein>
<organism evidence="1 2">
    <name type="scientific">Cystobacter ferrugineus</name>
    <dbReference type="NCBI Taxonomy" id="83449"/>
    <lineage>
        <taxon>Bacteria</taxon>
        <taxon>Pseudomonadati</taxon>
        <taxon>Myxococcota</taxon>
        <taxon>Myxococcia</taxon>
        <taxon>Myxococcales</taxon>
        <taxon>Cystobacterineae</taxon>
        <taxon>Archangiaceae</taxon>
        <taxon>Cystobacter</taxon>
    </lineage>
</organism>
<reference evidence="1 2" key="2">
    <citation type="submission" date="2016-12" db="EMBL/GenBank/DDBJ databases">
        <title>Draft Genome Sequence of Cystobacter ferrugineus Strain Cbfe23.</title>
        <authorList>
            <person name="Akbar S."/>
            <person name="Dowd S.E."/>
            <person name="Stevens D.C."/>
        </authorList>
    </citation>
    <scope>NUCLEOTIDE SEQUENCE [LARGE SCALE GENOMIC DNA]</scope>
    <source>
        <strain evidence="1 2">Cbfe23</strain>
    </source>
</reference>
<evidence type="ECO:0000313" key="1">
    <source>
        <dbReference type="EMBL" id="OJH38663.1"/>
    </source>
</evidence>
<name>A0A1L9B8Y5_9BACT</name>
<accession>A0A1L9B8Y5</accession>
<evidence type="ECO:0000313" key="2">
    <source>
        <dbReference type="Proteomes" id="UP000182229"/>
    </source>
</evidence>
<comment type="caution">
    <text evidence="1">The sequence shown here is derived from an EMBL/GenBank/DDBJ whole genome shotgun (WGS) entry which is preliminary data.</text>
</comment>
<dbReference type="STRING" id="83449.BON30_20745"/>
<sequence>MVVPLSLALMGLGGCNPYERWTGDEFNAGPVDAQTFPPAYLGTDAVRQRAGSGFFAASSASVGGAQVEYFLFPFSTTQLELDDPLAAASSKEAPKPSAYVFNNGCKAPEGYSYDLARDAVDYSQQGVIFTQLPSATYAPGVAATWSYVPIVARVPVTPTDTTCQTIKSETALVKRAGNEVGVVLTDPAPATGKQVGVSDGTLLAHAIIEPGAAVFHADGETPATGVGLQKWGWYNQYLLAYLDGGEIPTAGGRLVTQRLFVPRSEVTLTDAQGNTSNEAVAAGQGFDVLTAQRGQPDYSPVCEVWTYDAGGPLTPEQLPKSVADIEANYNATLAKPTAGDPYVYCLQLDTRAE</sequence>
<keyword evidence="2" id="KW-1185">Reference proteome</keyword>
<reference evidence="2" key="1">
    <citation type="submission" date="2016-11" db="EMBL/GenBank/DDBJ databases">
        <authorList>
            <person name="Shukria A."/>
            <person name="Stevens D.C."/>
        </authorList>
    </citation>
    <scope>NUCLEOTIDE SEQUENCE [LARGE SCALE GENOMIC DNA]</scope>
    <source>
        <strain evidence="2">Cbfe23</strain>
    </source>
</reference>
<dbReference type="Proteomes" id="UP000182229">
    <property type="component" value="Unassembled WGS sequence"/>
</dbReference>